<dbReference type="InterPro" id="IPR032675">
    <property type="entry name" value="LRR_dom_sf"/>
</dbReference>
<organism evidence="1 2">
    <name type="scientific">Fragilariopsis cylindrus CCMP1102</name>
    <dbReference type="NCBI Taxonomy" id="635003"/>
    <lineage>
        <taxon>Eukaryota</taxon>
        <taxon>Sar</taxon>
        <taxon>Stramenopiles</taxon>
        <taxon>Ochrophyta</taxon>
        <taxon>Bacillariophyta</taxon>
        <taxon>Bacillariophyceae</taxon>
        <taxon>Bacillariophycidae</taxon>
        <taxon>Bacillariales</taxon>
        <taxon>Bacillariaceae</taxon>
        <taxon>Fragilariopsis</taxon>
    </lineage>
</organism>
<evidence type="ECO:0008006" key="3">
    <source>
        <dbReference type="Google" id="ProtNLM"/>
    </source>
</evidence>
<dbReference type="InterPro" id="IPR001611">
    <property type="entry name" value="Leu-rich_rpt"/>
</dbReference>
<dbReference type="InterPro" id="IPR053213">
    <property type="entry name" value="RLP29"/>
</dbReference>
<dbReference type="Proteomes" id="UP000095751">
    <property type="component" value="Unassembled WGS sequence"/>
</dbReference>
<gene>
    <name evidence="1" type="ORF">FRACYDRAFT_174047</name>
</gene>
<dbReference type="SUPFAM" id="SSF52058">
    <property type="entry name" value="L domain-like"/>
    <property type="match status" value="1"/>
</dbReference>
<dbReference type="InParanoid" id="A0A1E7ET72"/>
<proteinExistence type="predicted"/>
<reference evidence="1 2" key="1">
    <citation type="submission" date="2016-09" db="EMBL/GenBank/DDBJ databases">
        <title>Extensive genetic diversity and differential bi-allelic expression allows diatom success in the polar Southern Ocean.</title>
        <authorList>
            <consortium name="DOE Joint Genome Institute"/>
            <person name="Mock T."/>
            <person name="Otillar R.P."/>
            <person name="Strauss J."/>
            <person name="Dupont C."/>
            <person name="Frickenhaus S."/>
            <person name="Maumus F."/>
            <person name="Mcmullan M."/>
            <person name="Sanges R."/>
            <person name="Schmutz J."/>
            <person name="Toseland A."/>
            <person name="Valas R."/>
            <person name="Veluchamy A."/>
            <person name="Ward B.J."/>
            <person name="Allen A."/>
            <person name="Barry K."/>
            <person name="Falciatore A."/>
            <person name="Ferrante M."/>
            <person name="Fortunato A.E."/>
            <person name="Gloeckner G."/>
            <person name="Gruber A."/>
            <person name="Hipkin R."/>
            <person name="Janech M."/>
            <person name="Kroth P."/>
            <person name="Leese F."/>
            <person name="Lindquist E."/>
            <person name="Lyon B.R."/>
            <person name="Martin J."/>
            <person name="Mayer C."/>
            <person name="Parker M."/>
            <person name="Quesneville H."/>
            <person name="Raymond J."/>
            <person name="Uhlig C."/>
            <person name="Valentin K.U."/>
            <person name="Worden A.Z."/>
            <person name="Armbrust E.V."/>
            <person name="Bowler C."/>
            <person name="Green B."/>
            <person name="Moulton V."/>
            <person name="Van Oosterhout C."/>
            <person name="Grigoriev I."/>
        </authorList>
    </citation>
    <scope>NUCLEOTIDE SEQUENCE [LARGE SCALE GENOMIC DNA]</scope>
    <source>
        <strain evidence="1 2">CCMP1102</strain>
    </source>
</reference>
<dbReference type="OrthoDB" id="910978at2759"/>
<evidence type="ECO:0000313" key="1">
    <source>
        <dbReference type="EMBL" id="OEU09035.1"/>
    </source>
</evidence>
<dbReference type="Gene3D" id="3.80.10.10">
    <property type="entry name" value="Ribonuclease Inhibitor"/>
    <property type="match status" value="1"/>
</dbReference>
<sequence length="215" mass="23520">MSGTLPAELSYLSDGLVELNLAGGSITGAIPTSFEKLTNLELLSLNDHCLSGTIPSKLSQLPKLNILALNGNYELSGSLQEFCNGTQYKEQYIFLAANCDSDFCDTSTSLVDDMDYYEPNVECECCACCNPDTFECCSPPGDTWTSYYHGDVSSSTGIPKSFDRPCLSEKSYDWLDDECPCLEDINDDPGIFQGYCTKNCTEVGTIPSYKPQAQQ</sequence>
<dbReference type="KEGG" id="fcy:FRACYDRAFT_174047"/>
<keyword evidence="2" id="KW-1185">Reference proteome</keyword>
<name>A0A1E7ET72_9STRA</name>
<dbReference type="PANTHER" id="PTHR48009:SF4">
    <property type="entry name" value="LEUCINE-RICH REPEAT (LRR) FAMILY PROTEIN"/>
    <property type="match status" value="1"/>
</dbReference>
<dbReference type="AlphaFoldDB" id="A0A1E7ET72"/>
<dbReference type="Pfam" id="PF13855">
    <property type="entry name" value="LRR_8"/>
    <property type="match status" value="1"/>
</dbReference>
<dbReference type="PANTHER" id="PTHR48009">
    <property type="entry name" value="LEUCINE-RICH REPEAT (LRR) FAMILY PROTEIN"/>
    <property type="match status" value="1"/>
</dbReference>
<dbReference type="EMBL" id="KV784378">
    <property type="protein sequence ID" value="OEU09035.1"/>
    <property type="molecule type" value="Genomic_DNA"/>
</dbReference>
<protein>
    <recommendedName>
        <fullName evidence="3">L domain-like protein</fullName>
    </recommendedName>
</protein>
<accession>A0A1E7ET72</accession>
<evidence type="ECO:0000313" key="2">
    <source>
        <dbReference type="Proteomes" id="UP000095751"/>
    </source>
</evidence>